<evidence type="ECO:0000313" key="1">
    <source>
        <dbReference type="EMBL" id="KAJ4431297.1"/>
    </source>
</evidence>
<organism evidence="1 2">
    <name type="scientific">Periplaneta americana</name>
    <name type="common">American cockroach</name>
    <name type="synonym">Blatta americana</name>
    <dbReference type="NCBI Taxonomy" id="6978"/>
    <lineage>
        <taxon>Eukaryota</taxon>
        <taxon>Metazoa</taxon>
        <taxon>Ecdysozoa</taxon>
        <taxon>Arthropoda</taxon>
        <taxon>Hexapoda</taxon>
        <taxon>Insecta</taxon>
        <taxon>Pterygota</taxon>
        <taxon>Neoptera</taxon>
        <taxon>Polyneoptera</taxon>
        <taxon>Dictyoptera</taxon>
        <taxon>Blattodea</taxon>
        <taxon>Blattoidea</taxon>
        <taxon>Blattidae</taxon>
        <taxon>Blattinae</taxon>
        <taxon>Periplaneta</taxon>
    </lineage>
</organism>
<feature type="non-terminal residue" evidence="1">
    <location>
        <position position="1"/>
    </location>
</feature>
<dbReference type="Proteomes" id="UP001148838">
    <property type="component" value="Unassembled WGS sequence"/>
</dbReference>
<sequence length="94" mass="11349">YYAETSHWTEVDCLSYRSDDSRDPRRLNSRHKDDNKNEIYNIEERMYVLEGSVKKNNYGKCVRKFAHKFPDIRISYKVLRFEVDEKVAYNGFSL</sequence>
<name>A0ABQ8SBH1_PERAM</name>
<dbReference type="EMBL" id="JAJSOF020000031">
    <property type="protein sequence ID" value="KAJ4431297.1"/>
    <property type="molecule type" value="Genomic_DNA"/>
</dbReference>
<accession>A0ABQ8SBH1</accession>
<proteinExistence type="predicted"/>
<reference evidence="1 2" key="1">
    <citation type="journal article" date="2022" name="Allergy">
        <title>Genome assembly and annotation of Periplaneta americana reveal a comprehensive cockroach allergen profile.</title>
        <authorList>
            <person name="Wang L."/>
            <person name="Xiong Q."/>
            <person name="Saelim N."/>
            <person name="Wang L."/>
            <person name="Nong W."/>
            <person name="Wan A.T."/>
            <person name="Shi M."/>
            <person name="Liu X."/>
            <person name="Cao Q."/>
            <person name="Hui J.H.L."/>
            <person name="Sookrung N."/>
            <person name="Leung T.F."/>
            <person name="Tungtrongchitr A."/>
            <person name="Tsui S.K.W."/>
        </authorList>
    </citation>
    <scope>NUCLEOTIDE SEQUENCE [LARGE SCALE GENOMIC DNA]</scope>
    <source>
        <strain evidence="1">PWHHKU_190912</strain>
    </source>
</reference>
<protein>
    <submittedName>
        <fullName evidence="1">Uncharacterized protein</fullName>
    </submittedName>
</protein>
<comment type="caution">
    <text evidence="1">The sequence shown here is derived from an EMBL/GenBank/DDBJ whole genome shotgun (WGS) entry which is preliminary data.</text>
</comment>
<evidence type="ECO:0000313" key="2">
    <source>
        <dbReference type="Proteomes" id="UP001148838"/>
    </source>
</evidence>
<keyword evidence="2" id="KW-1185">Reference proteome</keyword>
<gene>
    <name evidence="1" type="ORF">ANN_19894</name>
</gene>